<dbReference type="InterPro" id="IPR001563">
    <property type="entry name" value="Peptidase_S10"/>
</dbReference>
<name>A0A2G2ZR80_CAPAN</name>
<dbReference type="GO" id="GO:0004185">
    <property type="term" value="F:serine-type carboxypeptidase activity"/>
    <property type="evidence" value="ECO:0007669"/>
    <property type="project" value="InterPro"/>
</dbReference>
<dbReference type="AlphaFoldDB" id="A0A2G2ZR80"/>
<dbReference type="Gramene" id="PHT84496">
    <property type="protein sequence ID" value="PHT84496"/>
    <property type="gene ID" value="T459_12939"/>
</dbReference>
<dbReference type="GO" id="GO:0019748">
    <property type="term" value="P:secondary metabolic process"/>
    <property type="evidence" value="ECO:0000318"/>
    <property type="project" value="GO_Central"/>
</dbReference>
<sequence length="283" mass="33333">MCKTHDVFYVVKWFQGYVLGNPLTYYGEGNYRIPFAHGMGLISDELYESLMTKCNGDYLTPNQSNTFCLQDVETFKELIKEVNNLHILEPKCNPKPHLMFGQRRSLDEKFHQANNPRQLKCRVSIYKVIAFFISKMLEDWYISSNHWGNDAQVQEALNIRKGFIGKWARCRRSVFSYYKIKVTNTIPYHVTLSSKGYRFLIYSGDHDKQVPFQSTIAWIKSLNYSVVDEWRPWFVDDQVAGYTRSYSNRMTFATVKATGHTPPEYKPRESLAMFRRWLSYQPL</sequence>
<dbReference type="OMA" id="DSKNEMC"/>
<comment type="caution">
    <text evidence="2">The sequence shown here is derived from an EMBL/GenBank/DDBJ whole genome shotgun (WGS) entry which is preliminary data.</text>
</comment>
<dbReference type="Pfam" id="PF00450">
    <property type="entry name" value="Peptidase_S10"/>
    <property type="match status" value="1"/>
</dbReference>
<accession>A0A2G2ZR80</accession>
<evidence type="ECO:0000256" key="1">
    <source>
        <dbReference type="ARBA" id="ARBA00009431"/>
    </source>
</evidence>
<dbReference type="PANTHER" id="PTHR11802:SF29">
    <property type="entry name" value="SERINE CARBOXYPEPTIDASE-LIKE 19"/>
    <property type="match status" value="1"/>
</dbReference>
<dbReference type="InterPro" id="IPR029058">
    <property type="entry name" value="AB_hydrolase_fold"/>
</dbReference>
<dbReference type="Gene3D" id="3.40.50.12670">
    <property type="match status" value="1"/>
</dbReference>
<dbReference type="PANTHER" id="PTHR11802">
    <property type="entry name" value="SERINE PROTEASE FAMILY S10 SERINE CARBOXYPEPTIDASE"/>
    <property type="match status" value="1"/>
</dbReference>
<comment type="similarity">
    <text evidence="1">Belongs to the peptidase S10 family.</text>
</comment>
<dbReference type="SUPFAM" id="SSF53474">
    <property type="entry name" value="alpha/beta-Hydrolases"/>
    <property type="match status" value="1"/>
</dbReference>
<proteinExistence type="inferred from homology"/>
<gene>
    <name evidence="2" type="ORF">T459_12939</name>
</gene>
<evidence type="ECO:0000313" key="2">
    <source>
        <dbReference type="EMBL" id="PHT84496.1"/>
    </source>
</evidence>
<reference evidence="2 3" key="1">
    <citation type="journal article" date="2014" name="Nat. Genet.">
        <title>Genome sequence of the hot pepper provides insights into the evolution of pungency in Capsicum species.</title>
        <authorList>
            <person name="Kim S."/>
            <person name="Park M."/>
            <person name="Yeom S.I."/>
            <person name="Kim Y.M."/>
            <person name="Lee J.M."/>
            <person name="Lee H.A."/>
            <person name="Seo E."/>
            <person name="Choi J."/>
            <person name="Cheong K."/>
            <person name="Kim K.T."/>
            <person name="Jung K."/>
            <person name="Lee G.W."/>
            <person name="Oh S.K."/>
            <person name="Bae C."/>
            <person name="Kim S.B."/>
            <person name="Lee H.Y."/>
            <person name="Kim S.Y."/>
            <person name="Kim M.S."/>
            <person name="Kang B.C."/>
            <person name="Jo Y.D."/>
            <person name="Yang H.B."/>
            <person name="Jeong H.J."/>
            <person name="Kang W.H."/>
            <person name="Kwon J.K."/>
            <person name="Shin C."/>
            <person name="Lim J.Y."/>
            <person name="Park J.H."/>
            <person name="Huh J.H."/>
            <person name="Kim J.S."/>
            <person name="Kim B.D."/>
            <person name="Cohen O."/>
            <person name="Paran I."/>
            <person name="Suh M.C."/>
            <person name="Lee S.B."/>
            <person name="Kim Y.K."/>
            <person name="Shin Y."/>
            <person name="Noh S.J."/>
            <person name="Park J."/>
            <person name="Seo Y.S."/>
            <person name="Kwon S.Y."/>
            <person name="Kim H.A."/>
            <person name="Park J.M."/>
            <person name="Kim H.J."/>
            <person name="Choi S.B."/>
            <person name="Bosland P.W."/>
            <person name="Reeves G."/>
            <person name="Jo S.H."/>
            <person name="Lee B.W."/>
            <person name="Cho H.T."/>
            <person name="Choi H.S."/>
            <person name="Lee M.S."/>
            <person name="Yu Y."/>
            <person name="Do Choi Y."/>
            <person name="Park B.S."/>
            <person name="van Deynze A."/>
            <person name="Ashrafi H."/>
            <person name="Hill T."/>
            <person name="Kim W.T."/>
            <person name="Pai H.S."/>
            <person name="Ahn H.K."/>
            <person name="Yeam I."/>
            <person name="Giovannoni J.J."/>
            <person name="Rose J.K."/>
            <person name="Sorensen I."/>
            <person name="Lee S.J."/>
            <person name="Kim R.W."/>
            <person name="Choi I.Y."/>
            <person name="Choi B.S."/>
            <person name="Lim J.S."/>
            <person name="Lee Y.H."/>
            <person name="Choi D."/>
        </authorList>
    </citation>
    <scope>NUCLEOTIDE SEQUENCE [LARGE SCALE GENOMIC DNA]</scope>
    <source>
        <strain evidence="3">cv. CM334</strain>
    </source>
</reference>
<keyword evidence="3" id="KW-1185">Reference proteome</keyword>
<dbReference type="GO" id="GO:0006508">
    <property type="term" value="P:proteolysis"/>
    <property type="evidence" value="ECO:0007669"/>
    <property type="project" value="InterPro"/>
</dbReference>
<dbReference type="EMBL" id="AYRZ02000004">
    <property type="protein sequence ID" value="PHT84496.1"/>
    <property type="molecule type" value="Genomic_DNA"/>
</dbReference>
<evidence type="ECO:0000313" key="3">
    <source>
        <dbReference type="Proteomes" id="UP000222542"/>
    </source>
</evidence>
<reference evidence="2 3" key="2">
    <citation type="journal article" date="2017" name="Genome Biol.">
        <title>New reference genome sequences of hot pepper reveal the massive evolution of plant disease-resistance genes by retroduplication.</title>
        <authorList>
            <person name="Kim S."/>
            <person name="Park J."/>
            <person name="Yeom S.I."/>
            <person name="Kim Y.M."/>
            <person name="Seo E."/>
            <person name="Kim K.T."/>
            <person name="Kim M.S."/>
            <person name="Lee J.M."/>
            <person name="Cheong K."/>
            <person name="Shin H.S."/>
            <person name="Kim S.B."/>
            <person name="Han K."/>
            <person name="Lee J."/>
            <person name="Park M."/>
            <person name="Lee H.A."/>
            <person name="Lee H.Y."/>
            <person name="Lee Y."/>
            <person name="Oh S."/>
            <person name="Lee J.H."/>
            <person name="Choi E."/>
            <person name="Choi E."/>
            <person name="Lee S.E."/>
            <person name="Jeon J."/>
            <person name="Kim H."/>
            <person name="Choi G."/>
            <person name="Song H."/>
            <person name="Lee J."/>
            <person name="Lee S.C."/>
            <person name="Kwon J.K."/>
            <person name="Lee H.Y."/>
            <person name="Koo N."/>
            <person name="Hong Y."/>
            <person name="Kim R.W."/>
            <person name="Kang W.H."/>
            <person name="Huh J.H."/>
            <person name="Kang B.C."/>
            <person name="Yang T.J."/>
            <person name="Lee Y.H."/>
            <person name="Bennetzen J.L."/>
            <person name="Choi D."/>
        </authorList>
    </citation>
    <scope>NUCLEOTIDE SEQUENCE [LARGE SCALE GENOMIC DNA]</scope>
    <source>
        <strain evidence="3">cv. CM334</strain>
    </source>
</reference>
<dbReference type="GO" id="GO:0016747">
    <property type="term" value="F:acyltransferase activity, transferring groups other than amino-acyl groups"/>
    <property type="evidence" value="ECO:0000318"/>
    <property type="project" value="GO_Central"/>
</dbReference>
<dbReference type="FunFam" id="3.40.50.12670:FF:000002">
    <property type="entry name" value="Carboxypeptidase"/>
    <property type="match status" value="1"/>
</dbReference>
<protein>
    <submittedName>
        <fullName evidence="2">Uncharacterized protein</fullName>
    </submittedName>
</protein>
<dbReference type="Gene3D" id="3.40.50.1820">
    <property type="entry name" value="alpha/beta hydrolase"/>
    <property type="match status" value="1"/>
</dbReference>
<organism evidence="2 3">
    <name type="scientific">Capsicum annuum</name>
    <name type="common">Capsicum pepper</name>
    <dbReference type="NCBI Taxonomy" id="4072"/>
    <lineage>
        <taxon>Eukaryota</taxon>
        <taxon>Viridiplantae</taxon>
        <taxon>Streptophyta</taxon>
        <taxon>Embryophyta</taxon>
        <taxon>Tracheophyta</taxon>
        <taxon>Spermatophyta</taxon>
        <taxon>Magnoliopsida</taxon>
        <taxon>eudicotyledons</taxon>
        <taxon>Gunneridae</taxon>
        <taxon>Pentapetalae</taxon>
        <taxon>asterids</taxon>
        <taxon>lamiids</taxon>
        <taxon>Solanales</taxon>
        <taxon>Solanaceae</taxon>
        <taxon>Solanoideae</taxon>
        <taxon>Capsiceae</taxon>
        <taxon>Capsicum</taxon>
    </lineage>
</organism>
<dbReference type="Proteomes" id="UP000222542">
    <property type="component" value="Unassembled WGS sequence"/>
</dbReference>